<comment type="caution">
    <text evidence="1">The sequence shown here is derived from an EMBL/GenBank/DDBJ whole genome shotgun (WGS) entry which is preliminary data.</text>
</comment>
<proteinExistence type="predicted"/>
<gene>
    <name evidence="1" type="ORF">F2Z29_22265</name>
</gene>
<protein>
    <submittedName>
        <fullName evidence="1">Uncharacterized protein</fullName>
    </submittedName>
</protein>
<evidence type="ECO:0000313" key="1">
    <source>
        <dbReference type="EMBL" id="KAA5167961.1"/>
    </source>
</evidence>
<sequence length="80" mass="8574">MALHAGLFGPPLTPFCRFNVKRVWLACRLHAGTVGNVCLLAPCGHVLPKPVASCSTFSLLLLAEVTIIFRRKDSVRSGAA</sequence>
<dbReference type="Proteomes" id="UP000436803">
    <property type="component" value="Unassembled WGS sequence"/>
</dbReference>
<name>A0A642KIQ4_BACFG</name>
<organism evidence="1 2">
    <name type="scientific">Bacteroides fragilis</name>
    <dbReference type="NCBI Taxonomy" id="817"/>
    <lineage>
        <taxon>Bacteria</taxon>
        <taxon>Pseudomonadati</taxon>
        <taxon>Bacteroidota</taxon>
        <taxon>Bacteroidia</taxon>
        <taxon>Bacteroidales</taxon>
        <taxon>Bacteroidaceae</taxon>
        <taxon>Bacteroides</taxon>
    </lineage>
</organism>
<evidence type="ECO:0000313" key="2">
    <source>
        <dbReference type="Proteomes" id="UP000436803"/>
    </source>
</evidence>
<accession>A0A642KIQ4</accession>
<reference evidence="1 2" key="1">
    <citation type="journal article" date="2019" name="Nat. Med.">
        <title>A library of human gut bacterial isolates paired with longitudinal multiomics data enables mechanistic microbiome research.</title>
        <authorList>
            <person name="Poyet M."/>
            <person name="Groussin M."/>
            <person name="Gibbons S.M."/>
            <person name="Avila-Pacheco J."/>
            <person name="Jiang X."/>
            <person name="Kearney S.M."/>
            <person name="Perrotta A.R."/>
            <person name="Berdy B."/>
            <person name="Zhao S."/>
            <person name="Lieberman T.D."/>
            <person name="Swanson P.K."/>
            <person name="Smith M."/>
            <person name="Roesemann S."/>
            <person name="Alexander J.E."/>
            <person name="Rich S.A."/>
            <person name="Livny J."/>
            <person name="Vlamakis H."/>
            <person name="Clish C."/>
            <person name="Bullock K."/>
            <person name="Deik A."/>
            <person name="Scott J."/>
            <person name="Pierce K.A."/>
            <person name="Xavier R.J."/>
            <person name="Alm E.J."/>
        </authorList>
    </citation>
    <scope>NUCLEOTIDE SEQUENCE [LARGE SCALE GENOMIC DNA]</scope>
    <source>
        <strain evidence="1 2">BIOML-A7</strain>
    </source>
</reference>
<dbReference type="EMBL" id="VWAW01000028">
    <property type="protein sequence ID" value="KAA5167961.1"/>
    <property type="molecule type" value="Genomic_DNA"/>
</dbReference>
<dbReference type="AlphaFoldDB" id="A0A642KIQ4"/>